<name>A0A2N0B5T2_9LEPT</name>
<gene>
    <name evidence="1" type="ORF">CH379_004730</name>
    <name evidence="2" type="ORF">CH379_16385</name>
</gene>
<sequence length="179" mass="20892">MKAFHRVLLLAFLIPIGFFSAEIVYLETFKNKGKEVILPVTGYDPRDLLAGHYLRYNIVFQSDAVCKEDGTGEELKTSKEKEHCVCYPRSGRIFENDGYFVKECNEDFLKDKNLCRVYLRGSCVYGRFRIGNERYYVNEQRAKEYEDRLRNEKVHIRLKVDPQGKALTDALIWEDGSSL</sequence>
<dbReference type="Proteomes" id="UP000232122">
    <property type="component" value="Unassembled WGS sequence"/>
</dbReference>
<organism evidence="2">
    <name type="scientific">Leptospira ellisii</name>
    <dbReference type="NCBI Taxonomy" id="2023197"/>
    <lineage>
        <taxon>Bacteria</taxon>
        <taxon>Pseudomonadati</taxon>
        <taxon>Spirochaetota</taxon>
        <taxon>Spirochaetia</taxon>
        <taxon>Leptospirales</taxon>
        <taxon>Leptospiraceae</taxon>
        <taxon>Leptospira</taxon>
    </lineage>
</organism>
<proteinExistence type="predicted"/>
<dbReference type="EMBL" id="NPEF02000004">
    <property type="protein sequence ID" value="MDV6234932.1"/>
    <property type="molecule type" value="Genomic_DNA"/>
</dbReference>
<dbReference type="Pfam" id="PF14345">
    <property type="entry name" value="GDYXXLXY"/>
    <property type="match status" value="1"/>
</dbReference>
<accession>A0A2N0B5T2</accession>
<evidence type="ECO:0000313" key="2">
    <source>
        <dbReference type="EMBL" id="PJZ91853.1"/>
    </source>
</evidence>
<dbReference type="OrthoDB" id="4868247at2"/>
<comment type="caution">
    <text evidence="2">The sequence shown here is derived from an EMBL/GenBank/DDBJ whole genome shotgun (WGS) entry which is preliminary data.</text>
</comment>
<evidence type="ECO:0000313" key="3">
    <source>
        <dbReference type="Proteomes" id="UP000232122"/>
    </source>
</evidence>
<reference evidence="1" key="3">
    <citation type="submission" date="2023-10" db="EMBL/GenBank/DDBJ databases">
        <authorList>
            <person name="Picardeau M."/>
            <person name="Thibeaux R."/>
        </authorList>
    </citation>
    <scope>NUCLEOTIDE SEQUENCE</scope>
    <source>
        <strain evidence="1">ATI7-C-A5</strain>
    </source>
</reference>
<dbReference type="InterPro" id="IPR025833">
    <property type="entry name" value="GDYXXLXY"/>
</dbReference>
<keyword evidence="3" id="KW-1185">Reference proteome</keyword>
<evidence type="ECO:0000313" key="1">
    <source>
        <dbReference type="EMBL" id="MDV6234932.1"/>
    </source>
</evidence>
<reference evidence="1 3" key="2">
    <citation type="journal article" date="2018" name="Microb. Genom.">
        <title>Deciphering the unexplored Leptospira diversity from soils uncovers genomic evolution to virulence.</title>
        <authorList>
            <person name="Thibeaux R."/>
            <person name="Iraola G."/>
            <person name="Ferres I."/>
            <person name="Bierque E."/>
            <person name="Girault D."/>
            <person name="Soupe-Gilbert M.E."/>
            <person name="Picardeau M."/>
            <person name="Goarant C."/>
        </authorList>
    </citation>
    <scope>NUCLEOTIDE SEQUENCE [LARGE SCALE GENOMIC DNA]</scope>
    <source>
        <strain evidence="1 3">ATI7-C-A5</strain>
    </source>
</reference>
<reference evidence="2" key="1">
    <citation type="submission" date="2017-07" db="EMBL/GenBank/DDBJ databases">
        <title>Leptospira spp. isolated from tropical soils.</title>
        <authorList>
            <person name="Thibeaux R."/>
            <person name="Iraola G."/>
            <person name="Ferres I."/>
            <person name="Bierque E."/>
            <person name="Girault D."/>
            <person name="Soupe-Gilbert M.-E."/>
            <person name="Picardeau M."/>
            <person name="Goarant C."/>
        </authorList>
    </citation>
    <scope>NUCLEOTIDE SEQUENCE [LARGE SCALE GENOMIC DNA]</scope>
    <source>
        <strain evidence="2">ATI7-C-A5</strain>
    </source>
</reference>
<dbReference type="RefSeq" id="WP_100765534.1">
    <property type="nucleotide sequence ID" value="NZ_NPEF02000004.1"/>
</dbReference>
<protein>
    <submittedName>
        <fullName evidence="1">GDYXXLXY domain-containing protein</fullName>
    </submittedName>
    <submittedName>
        <fullName evidence="2">GDYXXLXY protein</fullName>
    </submittedName>
</protein>
<dbReference type="AlphaFoldDB" id="A0A2N0B5T2"/>
<dbReference type="EMBL" id="NPEF01000206">
    <property type="protein sequence ID" value="PJZ91853.1"/>
    <property type="molecule type" value="Genomic_DNA"/>
</dbReference>